<protein>
    <recommendedName>
        <fullName evidence="9">Sin3 histone deacetylase corepressor complex component SDS3</fullName>
    </recommendedName>
</protein>
<dbReference type="GO" id="GO:0005654">
    <property type="term" value="C:nucleoplasm"/>
    <property type="evidence" value="ECO:0007669"/>
    <property type="project" value="UniProtKB-ARBA"/>
</dbReference>
<reference evidence="7 8" key="1">
    <citation type="submission" date="2019-01" db="EMBL/GenBank/DDBJ databases">
        <title>A draft genome assembly of the solar-powered sea slug Elysia chlorotica.</title>
        <authorList>
            <person name="Cai H."/>
            <person name="Li Q."/>
            <person name="Fang X."/>
            <person name="Li J."/>
            <person name="Curtis N.E."/>
            <person name="Altenburger A."/>
            <person name="Shibata T."/>
            <person name="Feng M."/>
            <person name="Maeda T."/>
            <person name="Schwartz J.A."/>
            <person name="Shigenobu S."/>
            <person name="Lundholm N."/>
            <person name="Nishiyama T."/>
            <person name="Yang H."/>
            <person name="Hasebe M."/>
            <person name="Li S."/>
            <person name="Pierce S.K."/>
            <person name="Wang J."/>
        </authorList>
    </citation>
    <scope>NUCLEOTIDE SEQUENCE [LARGE SCALE GENOMIC DNA]</scope>
    <source>
        <strain evidence="7">EC2010</strain>
        <tissue evidence="7">Whole organism of an adult</tissue>
    </source>
</reference>
<keyword evidence="8" id="KW-1185">Reference proteome</keyword>
<feature type="compositionally biased region" description="Acidic residues" evidence="6">
    <location>
        <begin position="12"/>
        <end position="39"/>
    </location>
</feature>
<evidence type="ECO:0000256" key="1">
    <source>
        <dbReference type="ARBA" id="ARBA00004123"/>
    </source>
</evidence>
<evidence type="ECO:0000313" key="7">
    <source>
        <dbReference type="EMBL" id="RUS87167.1"/>
    </source>
</evidence>
<evidence type="ECO:0000256" key="4">
    <source>
        <dbReference type="ARBA" id="ARBA00023163"/>
    </source>
</evidence>
<keyword evidence="2" id="KW-0678">Repressor</keyword>
<proteinExistence type="predicted"/>
<evidence type="ECO:0000256" key="5">
    <source>
        <dbReference type="ARBA" id="ARBA00023242"/>
    </source>
</evidence>
<keyword evidence="5" id="KW-0539">Nucleus</keyword>
<dbReference type="EMBL" id="RQTK01000118">
    <property type="protein sequence ID" value="RUS87167.1"/>
    <property type="molecule type" value="Genomic_DNA"/>
</dbReference>
<keyword evidence="3" id="KW-0805">Transcription regulation</keyword>
<dbReference type="Pfam" id="PF08598">
    <property type="entry name" value="Sds3"/>
    <property type="match status" value="1"/>
</dbReference>
<dbReference type="PANTHER" id="PTHR21964">
    <property type="entry name" value="BREAST CANCER METASTASIS-SUPPRESSOR 1"/>
    <property type="match status" value="1"/>
</dbReference>
<keyword evidence="4" id="KW-0804">Transcription</keyword>
<dbReference type="InterPro" id="IPR013907">
    <property type="entry name" value="Sds3"/>
</dbReference>
<organism evidence="7 8">
    <name type="scientific">Elysia chlorotica</name>
    <name type="common">Eastern emerald elysia</name>
    <name type="synonym">Sea slug</name>
    <dbReference type="NCBI Taxonomy" id="188477"/>
    <lineage>
        <taxon>Eukaryota</taxon>
        <taxon>Metazoa</taxon>
        <taxon>Spiralia</taxon>
        <taxon>Lophotrochozoa</taxon>
        <taxon>Mollusca</taxon>
        <taxon>Gastropoda</taxon>
        <taxon>Heterobranchia</taxon>
        <taxon>Euthyneura</taxon>
        <taxon>Panpulmonata</taxon>
        <taxon>Sacoglossa</taxon>
        <taxon>Placobranchoidea</taxon>
        <taxon>Plakobranchidae</taxon>
        <taxon>Elysia</taxon>
    </lineage>
</organism>
<dbReference type="STRING" id="188477.A0A3S1AB15"/>
<dbReference type="Proteomes" id="UP000271974">
    <property type="component" value="Unassembled WGS sequence"/>
</dbReference>
<dbReference type="AlphaFoldDB" id="A0A3S1AB15"/>
<sequence length="286" mass="33276">MSASINSRNEDYDGAESSDLDEEKDDEQASDEDTADASETEEKPKNSHVGVSVQRTEIKEQMYQDKLAQIKKQIGMLKEGSLPEFLRRTKKIELQYRERLRQNEIDKTVEIERADRNYQTNCSNALKEFEEKKVDMKDSLISDLKEKRNMIEMERQTMDLNGADFMEVKPTMTRKLRRRPNDPIPIPEKRRKPSPAQVNLLLDDGHIMDDLRVMLKVSGKPVAKKQMLPSHTSMVESSSDVRIEDGRLWYDKKWYQRNSMVQVENKEGGPRIYGTITNIGNQEVKY</sequence>
<evidence type="ECO:0000256" key="3">
    <source>
        <dbReference type="ARBA" id="ARBA00023015"/>
    </source>
</evidence>
<name>A0A3S1AB15_ELYCH</name>
<evidence type="ECO:0008006" key="9">
    <source>
        <dbReference type="Google" id="ProtNLM"/>
    </source>
</evidence>
<feature type="region of interest" description="Disordered" evidence="6">
    <location>
        <begin position="1"/>
        <end position="57"/>
    </location>
</feature>
<evidence type="ECO:0000313" key="8">
    <source>
        <dbReference type="Proteomes" id="UP000271974"/>
    </source>
</evidence>
<evidence type="ECO:0000256" key="6">
    <source>
        <dbReference type="SAM" id="MobiDB-lite"/>
    </source>
</evidence>
<evidence type="ECO:0000256" key="2">
    <source>
        <dbReference type="ARBA" id="ARBA00022491"/>
    </source>
</evidence>
<gene>
    <name evidence="7" type="ORF">EGW08_005099</name>
</gene>
<dbReference type="OrthoDB" id="70376at2759"/>
<comment type="subcellular location">
    <subcellularLocation>
        <location evidence="1">Nucleus</location>
    </subcellularLocation>
</comment>
<dbReference type="SMART" id="SM01401">
    <property type="entry name" value="Sds3"/>
    <property type="match status" value="1"/>
</dbReference>
<dbReference type="GO" id="GO:0010468">
    <property type="term" value="P:regulation of gene expression"/>
    <property type="evidence" value="ECO:0007669"/>
    <property type="project" value="UniProtKB-ARBA"/>
</dbReference>
<accession>A0A3S1AB15</accession>
<comment type="caution">
    <text evidence="7">The sequence shown here is derived from an EMBL/GenBank/DDBJ whole genome shotgun (WGS) entry which is preliminary data.</text>
</comment>